<comment type="caution">
    <text evidence="2">The sequence shown here is derived from an EMBL/GenBank/DDBJ whole genome shotgun (WGS) entry which is preliminary data.</text>
</comment>
<accession>A0A4S8KDP6</accession>
<organism evidence="2 3">
    <name type="scientific">Musa balbisiana</name>
    <name type="common">Banana</name>
    <dbReference type="NCBI Taxonomy" id="52838"/>
    <lineage>
        <taxon>Eukaryota</taxon>
        <taxon>Viridiplantae</taxon>
        <taxon>Streptophyta</taxon>
        <taxon>Embryophyta</taxon>
        <taxon>Tracheophyta</taxon>
        <taxon>Spermatophyta</taxon>
        <taxon>Magnoliopsida</taxon>
        <taxon>Liliopsida</taxon>
        <taxon>Zingiberales</taxon>
        <taxon>Musaceae</taxon>
        <taxon>Musa</taxon>
    </lineage>
</organism>
<dbReference type="Proteomes" id="UP000317650">
    <property type="component" value="Chromosome 4"/>
</dbReference>
<name>A0A4S8KDP6_MUSBA</name>
<reference evidence="2 3" key="1">
    <citation type="journal article" date="2019" name="Nat. Plants">
        <title>Genome sequencing of Musa balbisiana reveals subgenome evolution and function divergence in polyploid bananas.</title>
        <authorList>
            <person name="Yao X."/>
        </authorList>
    </citation>
    <scope>NUCLEOTIDE SEQUENCE [LARGE SCALE GENOMIC DNA]</scope>
    <source>
        <strain evidence="3">cv. DH-PKW</strain>
        <tissue evidence="2">Leaves</tissue>
    </source>
</reference>
<sequence length="126" mass="12684">MTETMGDGLKGTGTPWGLVEEQAEVDGDVEVDADDVGLEGGAKADGGLEVEEAFDESTALARLLGELADADGDEAVEHVGAGGQFQGVDGAFTVGRLRGGRGAGGAAGTGECEEEEVEGKKEAKRS</sequence>
<dbReference type="AlphaFoldDB" id="A0A4S8KDP6"/>
<feature type="region of interest" description="Disordered" evidence="1">
    <location>
        <begin position="98"/>
        <end position="126"/>
    </location>
</feature>
<evidence type="ECO:0000256" key="1">
    <source>
        <dbReference type="SAM" id="MobiDB-lite"/>
    </source>
</evidence>
<evidence type="ECO:0000313" key="3">
    <source>
        <dbReference type="Proteomes" id="UP000317650"/>
    </source>
</evidence>
<proteinExistence type="predicted"/>
<protein>
    <submittedName>
        <fullName evidence="2">Uncharacterized protein</fullName>
    </submittedName>
</protein>
<evidence type="ECO:0000313" key="2">
    <source>
        <dbReference type="EMBL" id="THU73279.1"/>
    </source>
</evidence>
<dbReference type="EMBL" id="PYDT01000001">
    <property type="protein sequence ID" value="THU73279.1"/>
    <property type="molecule type" value="Genomic_DNA"/>
</dbReference>
<keyword evidence="3" id="KW-1185">Reference proteome</keyword>
<gene>
    <name evidence="2" type="ORF">C4D60_Mb04t21120</name>
</gene>